<keyword evidence="1" id="KW-0175">Coiled coil</keyword>
<dbReference type="RefSeq" id="XP_053588258.1">
    <property type="nucleotide sequence ID" value="XM_053728681.1"/>
</dbReference>
<evidence type="ECO:0000256" key="1">
    <source>
        <dbReference type="SAM" id="Coils"/>
    </source>
</evidence>
<dbReference type="GO" id="GO:0045121">
    <property type="term" value="C:membrane raft"/>
    <property type="evidence" value="ECO:0007669"/>
    <property type="project" value="TreeGrafter"/>
</dbReference>
<dbReference type="EMBL" id="WUAV01000003">
    <property type="protein sequence ID" value="KAF1763532.1"/>
    <property type="molecule type" value="Genomic_DNA"/>
</dbReference>
<evidence type="ECO:0000313" key="4">
    <source>
        <dbReference type="Proteomes" id="UP000483820"/>
    </source>
</evidence>
<feature type="compositionally biased region" description="Basic and acidic residues" evidence="2">
    <location>
        <begin position="406"/>
        <end position="426"/>
    </location>
</feature>
<sequence length="444" mass="52370">MVLTSLNKKNTNPSPPIVVRLFEDGWQFVIKSELLKAIDPNSNYMERVDYGYETIQMKEVFEKYKDHIDRIEFICTPIRRTKHKAVPIRLVENEEFCVLAVDALFELLREIIFGIKLFQYVEEWPLSLFRQILSVFDSNLNNQYFINLRVFNDLKKSINAAYSSPPSPPPKDVRNAKKDGFTVQNLKNELKHLGLEKHFPEISDHAEIAYTHVMEVKIGRYLRTCDLYDAVEICQLRCIFNRVPELRIFLYHQKGDVTVSSWLTDIPIPERIKPVLTPKTEEMETKMLKDSEQIDTDQEQKIKIGDNIDRITSDVNKESESKVESLRPKLMKKEEEIVNFKRDALIHEKTVKGFKELEERIVDLEAREKELIEERQRDALAHEKTEQAWKIDIVRHADREKELIEERTRNESVHSKTVLENERLMRENASFRSQLKHSNDRTKS</sequence>
<dbReference type="GO" id="GO:0045087">
    <property type="term" value="P:innate immune response"/>
    <property type="evidence" value="ECO:0007669"/>
    <property type="project" value="TreeGrafter"/>
</dbReference>
<dbReference type="CTD" id="78775290"/>
<dbReference type="Proteomes" id="UP000483820">
    <property type="component" value="Chromosome III"/>
</dbReference>
<evidence type="ECO:0000313" key="3">
    <source>
        <dbReference type="EMBL" id="KAF1763532.1"/>
    </source>
</evidence>
<evidence type="ECO:0000256" key="2">
    <source>
        <dbReference type="SAM" id="MobiDB-lite"/>
    </source>
</evidence>
<reference evidence="3 4" key="1">
    <citation type="submission" date="2019-12" db="EMBL/GenBank/DDBJ databases">
        <title>Chromosome-level assembly of the Caenorhabditis remanei genome.</title>
        <authorList>
            <person name="Teterina A.A."/>
            <person name="Willis J.H."/>
            <person name="Phillips P.C."/>
        </authorList>
    </citation>
    <scope>NUCLEOTIDE SEQUENCE [LARGE SCALE GENOMIC DNA]</scope>
    <source>
        <strain evidence="3 4">PX506</strain>
        <tissue evidence="3">Whole organism</tissue>
    </source>
</reference>
<gene>
    <name evidence="3" type="ORF">GCK72_011798</name>
</gene>
<dbReference type="PANTHER" id="PTHR21447">
    <property type="entry name" value="RING-TYPE DOMAIN-CONTAINING PROTEIN-RELATED"/>
    <property type="match status" value="1"/>
</dbReference>
<dbReference type="AlphaFoldDB" id="A0A6A5HAY6"/>
<dbReference type="KEGG" id="crq:GCK72_011798"/>
<dbReference type="PANTHER" id="PTHR21447:SF13">
    <property type="entry name" value="RING-TYPE DOMAIN-CONTAINING PROTEIN"/>
    <property type="match status" value="1"/>
</dbReference>
<accession>A0A6A5HAY6</accession>
<name>A0A6A5HAY6_CAERE</name>
<dbReference type="GeneID" id="78775290"/>
<comment type="caution">
    <text evidence="3">The sequence shown here is derived from an EMBL/GenBank/DDBJ whole genome shotgun (WGS) entry which is preliminary data.</text>
</comment>
<feature type="coiled-coil region" evidence="1">
    <location>
        <begin position="347"/>
        <end position="374"/>
    </location>
</feature>
<proteinExistence type="predicted"/>
<protein>
    <submittedName>
        <fullName evidence="3">Uncharacterized protein</fullName>
    </submittedName>
</protein>
<feature type="region of interest" description="Disordered" evidence="2">
    <location>
        <begin position="406"/>
        <end position="444"/>
    </location>
</feature>
<organism evidence="3 4">
    <name type="scientific">Caenorhabditis remanei</name>
    <name type="common">Caenorhabditis vulgaris</name>
    <dbReference type="NCBI Taxonomy" id="31234"/>
    <lineage>
        <taxon>Eukaryota</taxon>
        <taxon>Metazoa</taxon>
        <taxon>Ecdysozoa</taxon>
        <taxon>Nematoda</taxon>
        <taxon>Chromadorea</taxon>
        <taxon>Rhabditida</taxon>
        <taxon>Rhabditina</taxon>
        <taxon>Rhabditomorpha</taxon>
        <taxon>Rhabditoidea</taxon>
        <taxon>Rhabditidae</taxon>
        <taxon>Peloderinae</taxon>
        <taxon>Caenorhabditis</taxon>
    </lineage>
</organism>